<sequence length="550" mass="62223">MRGVTCFKMAMEGEGIKFINSLSYRLAESFGFEIFDYYSTDADFYDILKSSVDSLPNCELKDHLVENTSRYRDQLKSLLESKFKPVAIPSSSALTKESVSESLKTIKASTSNPNLSKEEICHMYEQLLVSSSSNECISFKEISNEWAEYLVHSCDGESILKAIDFYSQCLLNTQTLIFCLDTFIYLYSHLLTIGATPSTEKILSVVFAVHFLISRPECDSWDICYDNQLSALLSIYIECCLLNSDSKGVGDLSSHLRRTLLTFSSKGVVALSSLLQVNVPNGKEGVVLELIKSVLNWIQFSSFGLRRNVCDSHVYLCYICCLNFAKRLSFESSKHFESKCYLKAPALFSKWLYSVDSSICETLGIKRIWSSEQIQEHLLSDITKEKEELLLCLLSHTDRTTEKNPSSNDFREETREKEEVLNAESNGVFFLDNEGEDIAGVTKEWSNEEERNEEIQEATHAVIPAYMETNDTETSQISEEECPMTDKCSDAIAKEVTTPVQKVSSAKKRKSLLKKLRKSTTPPMKLKFSPRILRSATKKKLLASSARLKN</sequence>
<feature type="region of interest" description="Disordered" evidence="1">
    <location>
        <begin position="500"/>
        <end position="527"/>
    </location>
</feature>
<gene>
    <name evidence="2" type="primary">109582840</name>
</gene>
<dbReference type="EnsemblMetazoa" id="Aqu2.1.28838_001">
    <property type="protein sequence ID" value="Aqu2.1.28838_001"/>
    <property type="gene ID" value="Aqu2.1.28838"/>
</dbReference>
<organism evidence="2">
    <name type="scientific">Amphimedon queenslandica</name>
    <name type="common">Sponge</name>
    <dbReference type="NCBI Taxonomy" id="400682"/>
    <lineage>
        <taxon>Eukaryota</taxon>
        <taxon>Metazoa</taxon>
        <taxon>Porifera</taxon>
        <taxon>Demospongiae</taxon>
        <taxon>Heteroscleromorpha</taxon>
        <taxon>Haplosclerida</taxon>
        <taxon>Niphatidae</taxon>
        <taxon>Amphimedon</taxon>
    </lineage>
</organism>
<accession>A0A1X7UM40</accession>
<name>A0A1X7UM40_AMPQE</name>
<keyword evidence="3" id="KW-1185">Reference proteome</keyword>
<dbReference type="Proteomes" id="UP000007879">
    <property type="component" value="Unassembled WGS sequence"/>
</dbReference>
<evidence type="ECO:0000256" key="1">
    <source>
        <dbReference type="SAM" id="MobiDB-lite"/>
    </source>
</evidence>
<dbReference type="KEGG" id="aqu:109582840"/>
<protein>
    <submittedName>
        <fullName evidence="2">Uncharacterized protein</fullName>
    </submittedName>
</protein>
<feature type="compositionally biased region" description="Basic residues" evidence="1">
    <location>
        <begin position="505"/>
        <end position="518"/>
    </location>
</feature>
<evidence type="ECO:0000313" key="3">
    <source>
        <dbReference type="Proteomes" id="UP000007879"/>
    </source>
</evidence>
<evidence type="ECO:0000313" key="2">
    <source>
        <dbReference type="EnsemblMetazoa" id="Aqu2.1.28838_001"/>
    </source>
</evidence>
<proteinExistence type="predicted"/>
<reference evidence="2" key="2">
    <citation type="submission" date="2017-05" db="UniProtKB">
        <authorList>
            <consortium name="EnsemblMetazoa"/>
        </authorList>
    </citation>
    <scope>IDENTIFICATION</scope>
</reference>
<dbReference type="InParanoid" id="A0A1X7UM40"/>
<dbReference type="AlphaFoldDB" id="A0A1X7UM40"/>
<reference evidence="3" key="1">
    <citation type="journal article" date="2010" name="Nature">
        <title>The Amphimedon queenslandica genome and the evolution of animal complexity.</title>
        <authorList>
            <person name="Srivastava M."/>
            <person name="Simakov O."/>
            <person name="Chapman J."/>
            <person name="Fahey B."/>
            <person name="Gauthier M.E."/>
            <person name="Mitros T."/>
            <person name="Richards G.S."/>
            <person name="Conaco C."/>
            <person name="Dacre M."/>
            <person name="Hellsten U."/>
            <person name="Larroux C."/>
            <person name="Putnam N.H."/>
            <person name="Stanke M."/>
            <person name="Adamska M."/>
            <person name="Darling A."/>
            <person name="Degnan S.M."/>
            <person name="Oakley T.H."/>
            <person name="Plachetzki D.C."/>
            <person name="Zhai Y."/>
            <person name="Adamski M."/>
            <person name="Calcino A."/>
            <person name="Cummins S.F."/>
            <person name="Goodstein D.M."/>
            <person name="Harris C."/>
            <person name="Jackson D.J."/>
            <person name="Leys S.P."/>
            <person name="Shu S."/>
            <person name="Woodcroft B.J."/>
            <person name="Vervoort M."/>
            <person name="Kosik K.S."/>
            <person name="Manning G."/>
            <person name="Degnan B.M."/>
            <person name="Rokhsar D.S."/>
        </authorList>
    </citation>
    <scope>NUCLEOTIDE SEQUENCE [LARGE SCALE GENOMIC DNA]</scope>
</reference>
<dbReference type="EnsemblMetazoa" id="XM_019997830.1">
    <property type="protein sequence ID" value="XP_019853389.1"/>
    <property type="gene ID" value="LOC109582840"/>
</dbReference>